<dbReference type="SUPFAM" id="SSF144010">
    <property type="entry name" value="CofE-like"/>
    <property type="match status" value="1"/>
</dbReference>
<keyword evidence="2" id="KW-0436">Ligase</keyword>
<dbReference type="Gene3D" id="3.30.1330.100">
    <property type="entry name" value="CofE-like"/>
    <property type="match status" value="1"/>
</dbReference>
<dbReference type="PANTHER" id="PTHR47917">
    <property type="match status" value="1"/>
</dbReference>
<gene>
    <name evidence="2" type="ORF">GBAR_LOCUS21002</name>
</gene>
<dbReference type="PANTHER" id="PTHR47917:SF1">
    <property type="entry name" value="COENZYME F420:L-GLUTAMATE LIGASE"/>
    <property type="match status" value="1"/>
</dbReference>
<name>A0AA35WXJ1_GEOBA</name>
<sequence>MANAGIDNSNVEPAGTDERVLLLPRDPDGSARRIREGLRERLGADCAVIVNDSVGRAWRVGTVGLALGAAGLPSLLDLRGRDDLFGRPLEVTQVALADELAAAASLLQGEADEGMPVVVVRGLAAAGPGNAGAALIRDEADDLFR</sequence>
<reference evidence="2" key="1">
    <citation type="submission" date="2023-03" db="EMBL/GenBank/DDBJ databases">
        <authorList>
            <person name="Steffen K."/>
            <person name="Cardenas P."/>
        </authorList>
    </citation>
    <scope>NUCLEOTIDE SEQUENCE</scope>
</reference>
<accession>A0AA35WXJ1</accession>
<dbReference type="AlphaFoldDB" id="A0AA35WXJ1"/>
<keyword evidence="3" id="KW-1185">Reference proteome</keyword>
<evidence type="ECO:0000313" key="2">
    <source>
        <dbReference type="EMBL" id="CAI8037553.1"/>
    </source>
</evidence>
<dbReference type="Proteomes" id="UP001174909">
    <property type="component" value="Unassembled WGS sequence"/>
</dbReference>
<evidence type="ECO:0000259" key="1">
    <source>
        <dbReference type="Pfam" id="PF01996"/>
    </source>
</evidence>
<feature type="domain" description="Coenzyme F420:L-glutamate ligase-like" evidence="1">
    <location>
        <begin position="1"/>
        <end position="122"/>
    </location>
</feature>
<dbReference type="GO" id="GO:0052618">
    <property type="term" value="F:coenzyme F420-0:L-glutamate ligase activity"/>
    <property type="evidence" value="ECO:0007669"/>
    <property type="project" value="TreeGrafter"/>
</dbReference>
<protein>
    <submittedName>
        <fullName evidence="2">Coenzyme F420:L-glutamate ligase</fullName>
    </submittedName>
</protein>
<evidence type="ECO:0000313" key="3">
    <source>
        <dbReference type="Proteomes" id="UP001174909"/>
    </source>
</evidence>
<comment type="caution">
    <text evidence="2">The sequence shown here is derived from an EMBL/GenBank/DDBJ whole genome shotgun (WGS) entry which is preliminary data.</text>
</comment>
<proteinExistence type="predicted"/>
<dbReference type="InterPro" id="IPR002847">
    <property type="entry name" value="F420-0_gamma-glut_ligase-dom"/>
</dbReference>
<dbReference type="Pfam" id="PF01996">
    <property type="entry name" value="F420_ligase"/>
    <property type="match status" value="1"/>
</dbReference>
<dbReference type="EMBL" id="CASHTH010002947">
    <property type="protein sequence ID" value="CAI8037553.1"/>
    <property type="molecule type" value="Genomic_DNA"/>
</dbReference>
<organism evidence="2 3">
    <name type="scientific">Geodia barretti</name>
    <name type="common">Barrett's horny sponge</name>
    <dbReference type="NCBI Taxonomy" id="519541"/>
    <lineage>
        <taxon>Eukaryota</taxon>
        <taxon>Metazoa</taxon>
        <taxon>Porifera</taxon>
        <taxon>Demospongiae</taxon>
        <taxon>Heteroscleromorpha</taxon>
        <taxon>Tetractinellida</taxon>
        <taxon>Astrophorina</taxon>
        <taxon>Geodiidae</taxon>
        <taxon>Geodia</taxon>
    </lineage>
</organism>